<dbReference type="EC" id="1.13.11.3" evidence="6"/>
<dbReference type="GO" id="GO:0008199">
    <property type="term" value="F:ferric iron binding"/>
    <property type="evidence" value="ECO:0007669"/>
    <property type="project" value="InterPro"/>
</dbReference>
<organism evidence="6 7">
    <name type="scientific">Corynebacterium kalidii</name>
    <dbReference type="NCBI Taxonomy" id="2931982"/>
    <lineage>
        <taxon>Bacteria</taxon>
        <taxon>Bacillati</taxon>
        <taxon>Actinomycetota</taxon>
        <taxon>Actinomycetes</taxon>
        <taxon>Mycobacteriales</taxon>
        <taxon>Corynebacteriaceae</taxon>
        <taxon>Corynebacterium</taxon>
    </lineage>
</organism>
<protein>
    <submittedName>
        <fullName evidence="6">Protocatechuate 3,4-dioxygenase subunit alpha</fullName>
        <ecNumber evidence="6">1.13.11.3</ecNumber>
    </submittedName>
</protein>
<dbReference type="InterPro" id="IPR015889">
    <property type="entry name" value="Intradiol_dOase_core"/>
</dbReference>
<dbReference type="PANTHER" id="PTHR33711:SF9">
    <property type="entry name" value="PROTOCATECHUATE 3,4-DIOXYGENASE ALPHA CHAIN"/>
    <property type="match status" value="1"/>
</dbReference>
<comment type="caution">
    <text evidence="6">The sequence shown here is derived from an EMBL/GenBank/DDBJ whole genome shotgun (WGS) entry which is preliminary data.</text>
</comment>
<evidence type="ECO:0000313" key="7">
    <source>
        <dbReference type="Proteomes" id="UP001139207"/>
    </source>
</evidence>
<dbReference type="InterPro" id="IPR012786">
    <property type="entry name" value="Protocat_dOase_a"/>
</dbReference>
<evidence type="ECO:0000256" key="1">
    <source>
        <dbReference type="ARBA" id="ARBA00007825"/>
    </source>
</evidence>
<dbReference type="AlphaFoldDB" id="A0A9X1WFX0"/>
<dbReference type="InterPro" id="IPR050770">
    <property type="entry name" value="Intradiol_RC_Dioxygenase"/>
</dbReference>
<dbReference type="GO" id="GO:0018578">
    <property type="term" value="F:protocatechuate 3,4-dioxygenase activity"/>
    <property type="evidence" value="ECO:0007669"/>
    <property type="project" value="UniProtKB-EC"/>
</dbReference>
<evidence type="ECO:0000256" key="3">
    <source>
        <dbReference type="ARBA" id="ARBA00023002"/>
    </source>
</evidence>
<dbReference type="RefSeq" id="WP_244804035.1">
    <property type="nucleotide sequence ID" value="NZ_JALIEA010000012.1"/>
</dbReference>
<comment type="similarity">
    <text evidence="1">Belongs to the intradiol ring-cleavage dioxygenase family.</text>
</comment>
<dbReference type="SUPFAM" id="SSF49482">
    <property type="entry name" value="Aromatic compound dioxygenase"/>
    <property type="match status" value="1"/>
</dbReference>
<name>A0A9X1WFX0_9CORY</name>
<feature type="domain" description="Intradiol ring-cleavage dioxygenases" evidence="5">
    <location>
        <begin position="64"/>
        <end position="195"/>
    </location>
</feature>
<proteinExistence type="inferred from homology"/>
<accession>A0A9X1WFX0</accession>
<dbReference type="Pfam" id="PF00775">
    <property type="entry name" value="Dioxygenase_C"/>
    <property type="match status" value="1"/>
</dbReference>
<dbReference type="PANTHER" id="PTHR33711">
    <property type="entry name" value="DIOXYGENASE, PUTATIVE (AFU_ORTHOLOGUE AFUA_2G02910)-RELATED"/>
    <property type="match status" value="1"/>
</dbReference>
<dbReference type="InterPro" id="IPR000627">
    <property type="entry name" value="Intradiol_dOase_C"/>
</dbReference>
<keyword evidence="7" id="KW-1185">Reference proteome</keyword>
<evidence type="ECO:0000256" key="2">
    <source>
        <dbReference type="ARBA" id="ARBA00022964"/>
    </source>
</evidence>
<dbReference type="Proteomes" id="UP001139207">
    <property type="component" value="Unassembled WGS sequence"/>
</dbReference>
<dbReference type="Gene3D" id="2.60.130.10">
    <property type="entry name" value="Aromatic compound dioxygenase"/>
    <property type="match status" value="1"/>
</dbReference>
<sequence length="234" mass="24880">MIDSDPNGPYRYPVSDIKDQDEAPRGIMPSQTVGPYVHIGLTMPGAENLLDDEADTTGGAAADAVEVTFSVTDGAGHRVKDAMIELWQADGDGIYPSPYDERSDEDSATGWNPQLGAGIGRGFVDDEGEVTFRTRRPGAAPVAVGDSGIEAPHLKVAVFARGIVERLYTRAYFPAADGADGADSAALAADPVLAVVPEDRRGLLVLTQEGESSYRMDIVLQHDDATAETPFFRV</sequence>
<feature type="region of interest" description="Disordered" evidence="4">
    <location>
        <begin position="95"/>
        <end position="121"/>
    </location>
</feature>
<evidence type="ECO:0000256" key="4">
    <source>
        <dbReference type="SAM" id="MobiDB-lite"/>
    </source>
</evidence>
<dbReference type="EMBL" id="JALIEA010000012">
    <property type="protein sequence ID" value="MCJ7858304.1"/>
    <property type="molecule type" value="Genomic_DNA"/>
</dbReference>
<keyword evidence="3 6" id="KW-0560">Oxidoreductase</keyword>
<feature type="region of interest" description="Disordered" evidence="4">
    <location>
        <begin position="1"/>
        <end position="31"/>
    </location>
</feature>
<gene>
    <name evidence="6" type="primary">pcaG</name>
    <name evidence="6" type="ORF">MUN33_06185</name>
</gene>
<dbReference type="NCBIfam" id="TIGR02423">
    <property type="entry name" value="protocat_alph"/>
    <property type="match status" value="1"/>
</dbReference>
<evidence type="ECO:0000313" key="6">
    <source>
        <dbReference type="EMBL" id="MCJ7858304.1"/>
    </source>
</evidence>
<evidence type="ECO:0000259" key="5">
    <source>
        <dbReference type="Pfam" id="PF00775"/>
    </source>
</evidence>
<keyword evidence="2" id="KW-0223">Dioxygenase</keyword>
<reference evidence="6" key="1">
    <citation type="submission" date="2022-04" db="EMBL/GenBank/DDBJ databases">
        <title>Corynebacterium kalidii LD5P10.</title>
        <authorList>
            <person name="Sun J.Q."/>
        </authorList>
    </citation>
    <scope>NUCLEOTIDE SEQUENCE</scope>
    <source>
        <strain evidence="6">LD5P10</strain>
    </source>
</reference>